<dbReference type="InParanoid" id="C3YGJ9"/>
<evidence type="ECO:0000313" key="2">
    <source>
        <dbReference type="EMBL" id="EEN60509.1"/>
    </source>
</evidence>
<dbReference type="AlphaFoldDB" id="C3YGJ9"/>
<feature type="region of interest" description="Disordered" evidence="1">
    <location>
        <begin position="55"/>
        <end position="80"/>
    </location>
</feature>
<accession>C3YGJ9</accession>
<dbReference type="EMBL" id="GG666512">
    <property type="protein sequence ID" value="EEN60509.1"/>
    <property type="molecule type" value="Genomic_DNA"/>
</dbReference>
<sequence length="104" mass="11507">MKAAVQGATGGRCLSQKRAPTQFYIPESHSHGLITIFGTDGSGKGLNRSSVDLNRERYNGQKTPTPIYNPESHHRALPTFSRPAERPLCRAELALMVMERPQCN</sequence>
<name>C3YGJ9_BRAFL</name>
<proteinExistence type="predicted"/>
<evidence type="ECO:0000256" key="1">
    <source>
        <dbReference type="SAM" id="MobiDB-lite"/>
    </source>
</evidence>
<organism>
    <name type="scientific">Branchiostoma floridae</name>
    <name type="common">Florida lancelet</name>
    <name type="synonym">Amphioxus</name>
    <dbReference type="NCBI Taxonomy" id="7739"/>
    <lineage>
        <taxon>Eukaryota</taxon>
        <taxon>Metazoa</taxon>
        <taxon>Chordata</taxon>
        <taxon>Cephalochordata</taxon>
        <taxon>Leptocardii</taxon>
        <taxon>Amphioxiformes</taxon>
        <taxon>Branchiostomatidae</taxon>
        <taxon>Branchiostoma</taxon>
    </lineage>
</organism>
<gene>
    <name evidence="2" type="ORF">BRAFLDRAFT_79342</name>
</gene>
<protein>
    <submittedName>
        <fullName evidence="2">Uncharacterized protein</fullName>
    </submittedName>
</protein>
<reference evidence="2" key="1">
    <citation type="journal article" date="2008" name="Nature">
        <title>The amphioxus genome and the evolution of the chordate karyotype.</title>
        <authorList>
            <consortium name="US DOE Joint Genome Institute (JGI-PGF)"/>
            <person name="Putnam N.H."/>
            <person name="Butts T."/>
            <person name="Ferrier D.E.K."/>
            <person name="Furlong R.F."/>
            <person name="Hellsten U."/>
            <person name="Kawashima T."/>
            <person name="Robinson-Rechavi M."/>
            <person name="Shoguchi E."/>
            <person name="Terry A."/>
            <person name="Yu J.-K."/>
            <person name="Benito-Gutierrez E.L."/>
            <person name="Dubchak I."/>
            <person name="Garcia-Fernandez J."/>
            <person name="Gibson-Brown J.J."/>
            <person name="Grigoriev I.V."/>
            <person name="Horton A.C."/>
            <person name="de Jong P.J."/>
            <person name="Jurka J."/>
            <person name="Kapitonov V.V."/>
            <person name="Kohara Y."/>
            <person name="Kuroki Y."/>
            <person name="Lindquist E."/>
            <person name="Lucas S."/>
            <person name="Osoegawa K."/>
            <person name="Pennacchio L.A."/>
            <person name="Salamov A.A."/>
            <person name="Satou Y."/>
            <person name="Sauka-Spengler T."/>
            <person name="Schmutz J."/>
            <person name="Shin-I T."/>
            <person name="Toyoda A."/>
            <person name="Bronner-Fraser M."/>
            <person name="Fujiyama A."/>
            <person name="Holland L.Z."/>
            <person name="Holland P.W.H."/>
            <person name="Satoh N."/>
            <person name="Rokhsar D.S."/>
        </authorList>
    </citation>
    <scope>NUCLEOTIDE SEQUENCE [LARGE SCALE GENOMIC DNA]</scope>
    <source>
        <strain evidence="2">S238N-H82</strain>
        <tissue evidence="2">Testes</tissue>
    </source>
</reference>